<dbReference type="PANTHER" id="PTHR42788:SF20">
    <property type="entry name" value="ABC TRANSPORTER ATP-BINDING PROTEIN"/>
    <property type="match status" value="1"/>
</dbReference>
<name>A0AAE3G0N5_9GAMM</name>
<accession>A0AAE3G0N5</accession>
<dbReference type="GO" id="GO:0005524">
    <property type="term" value="F:ATP binding"/>
    <property type="evidence" value="ECO:0007669"/>
    <property type="project" value="UniProtKB-KW"/>
</dbReference>
<proteinExistence type="inferred from homology"/>
<dbReference type="Proteomes" id="UP001205843">
    <property type="component" value="Unassembled WGS sequence"/>
</dbReference>
<dbReference type="InterPro" id="IPR003439">
    <property type="entry name" value="ABC_transporter-like_ATP-bd"/>
</dbReference>
<keyword evidence="3" id="KW-0547">Nucleotide-binding</keyword>
<dbReference type="AlphaFoldDB" id="A0AAE3G0N5"/>
<dbReference type="InterPro" id="IPR050166">
    <property type="entry name" value="ABC_transporter_ATP-bind"/>
</dbReference>
<evidence type="ECO:0000256" key="1">
    <source>
        <dbReference type="ARBA" id="ARBA00005417"/>
    </source>
</evidence>
<evidence type="ECO:0000313" key="7">
    <source>
        <dbReference type="Proteomes" id="UP001205843"/>
    </source>
</evidence>
<evidence type="ECO:0000256" key="2">
    <source>
        <dbReference type="ARBA" id="ARBA00022448"/>
    </source>
</evidence>
<dbReference type="Pfam" id="PF00005">
    <property type="entry name" value="ABC_tran"/>
    <property type="match status" value="1"/>
</dbReference>
<evidence type="ECO:0000259" key="5">
    <source>
        <dbReference type="PROSITE" id="PS50893"/>
    </source>
</evidence>
<gene>
    <name evidence="6" type="ORF">J2T57_000488</name>
</gene>
<dbReference type="PANTHER" id="PTHR42788">
    <property type="entry name" value="TAURINE IMPORT ATP-BINDING PROTEIN-RELATED"/>
    <property type="match status" value="1"/>
</dbReference>
<comment type="caution">
    <text evidence="6">The sequence shown here is derived from an EMBL/GenBank/DDBJ whole genome shotgun (WGS) entry which is preliminary data.</text>
</comment>
<dbReference type="SUPFAM" id="SSF52540">
    <property type="entry name" value="P-loop containing nucleoside triphosphate hydrolases"/>
    <property type="match status" value="1"/>
</dbReference>
<dbReference type="EMBL" id="JALJXV010000001">
    <property type="protein sequence ID" value="MCP1673396.1"/>
    <property type="molecule type" value="Genomic_DNA"/>
</dbReference>
<evidence type="ECO:0000256" key="3">
    <source>
        <dbReference type="ARBA" id="ARBA00022741"/>
    </source>
</evidence>
<dbReference type="InterPro" id="IPR027417">
    <property type="entry name" value="P-loop_NTPase"/>
</dbReference>
<keyword evidence="4 6" id="KW-0067">ATP-binding</keyword>
<dbReference type="InterPro" id="IPR003593">
    <property type="entry name" value="AAA+_ATPase"/>
</dbReference>
<comment type="similarity">
    <text evidence="1">Belongs to the ABC transporter superfamily.</text>
</comment>
<dbReference type="PROSITE" id="PS00211">
    <property type="entry name" value="ABC_TRANSPORTER_1"/>
    <property type="match status" value="1"/>
</dbReference>
<evidence type="ECO:0000313" key="6">
    <source>
        <dbReference type="EMBL" id="MCP1673396.1"/>
    </source>
</evidence>
<organism evidence="6 7">
    <name type="scientific">Natronocella acetinitrilica</name>
    <dbReference type="NCBI Taxonomy" id="414046"/>
    <lineage>
        <taxon>Bacteria</taxon>
        <taxon>Pseudomonadati</taxon>
        <taxon>Pseudomonadota</taxon>
        <taxon>Gammaproteobacteria</taxon>
        <taxon>Chromatiales</taxon>
        <taxon>Ectothiorhodospiraceae</taxon>
        <taxon>Natronocella</taxon>
    </lineage>
</organism>
<sequence>MAISAVSGISIGTPAASDSSAASAPGGVERAAGTQPCINVQNLELTFFTGNGQTTALQDINLSIGEGEFVALLGPTGCGKSSMLRVVSDLLKPTAGTVTIRGKPPSVARQANDFGFVFQEPALLPWRTALDNVRLPLEVVGFPADQRQSRCEELLESVNLLKFKDAYPHELSGGMKQRIAIIRALSWRPSILLMDEPFSALDEITKGQLQEDLLELWESERKTVLFVTHNISEAVYLADRVVVLSSHPGRIRRILPVELPRPRAENIRETMEFLRHVREAREELTV</sequence>
<feature type="domain" description="ABC transporter" evidence="5">
    <location>
        <begin position="38"/>
        <end position="271"/>
    </location>
</feature>
<protein>
    <submittedName>
        <fullName evidence="6">NitT/TauT family transport system ATP-binding protein</fullName>
    </submittedName>
</protein>
<dbReference type="InterPro" id="IPR017871">
    <property type="entry name" value="ABC_transporter-like_CS"/>
</dbReference>
<keyword evidence="7" id="KW-1185">Reference proteome</keyword>
<dbReference type="PROSITE" id="PS50893">
    <property type="entry name" value="ABC_TRANSPORTER_2"/>
    <property type="match status" value="1"/>
</dbReference>
<dbReference type="GO" id="GO:0016887">
    <property type="term" value="F:ATP hydrolysis activity"/>
    <property type="evidence" value="ECO:0007669"/>
    <property type="project" value="InterPro"/>
</dbReference>
<dbReference type="Gene3D" id="3.40.50.300">
    <property type="entry name" value="P-loop containing nucleotide triphosphate hydrolases"/>
    <property type="match status" value="1"/>
</dbReference>
<dbReference type="RefSeq" id="WP_253473699.1">
    <property type="nucleotide sequence ID" value="NZ_JALJXV010000001.1"/>
</dbReference>
<reference evidence="6" key="1">
    <citation type="submission" date="2022-03" db="EMBL/GenBank/DDBJ databases">
        <title>Genomic Encyclopedia of Type Strains, Phase III (KMG-III): the genomes of soil and plant-associated and newly described type strains.</title>
        <authorList>
            <person name="Whitman W."/>
        </authorList>
    </citation>
    <scope>NUCLEOTIDE SEQUENCE</scope>
    <source>
        <strain evidence="6">ANL 6-2</strain>
    </source>
</reference>
<keyword evidence="2" id="KW-0813">Transport</keyword>
<evidence type="ECO:0000256" key="4">
    <source>
        <dbReference type="ARBA" id="ARBA00022840"/>
    </source>
</evidence>
<dbReference type="CDD" id="cd03293">
    <property type="entry name" value="ABC_NrtD_SsuB_transporters"/>
    <property type="match status" value="1"/>
</dbReference>
<dbReference type="SMART" id="SM00382">
    <property type="entry name" value="AAA"/>
    <property type="match status" value="1"/>
</dbReference>